<dbReference type="GO" id="GO:0016705">
    <property type="term" value="F:oxidoreductase activity, acting on paired donors, with incorporation or reduction of molecular oxygen"/>
    <property type="evidence" value="ECO:0007669"/>
    <property type="project" value="InterPro"/>
</dbReference>
<dbReference type="OrthoDB" id="4133219at2"/>
<dbReference type="Gene3D" id="1.10.630.10">
    <property type="entry name" value="Cytochrome P450"/>
    <property type="match status" value="1"/>
</dbReference>
<keyword evidence="10" id="KW-1185">Reference proteome</keyword>
<dbReference type="InterPro" id="IPR002397">
    <property type="entry name" value="Cyt_P450_B"/>
</dbReference>
<evidence type="ECO:0000256" key="3">
    <source>
        <dbReference type="ARBA" id="ARBA00022723"/>
    </source>
</evidence>
<dbReference type="EMBL" id="SMKP01000009">
    <property type="protein sequence ID" value="TDD24748.1"/>
    <property type="molecule type" value="Genomic_DNA"/>
</dbReference>
<dbReference type="PROSITE" id="PS00086">
    <property type="entry name" value="CYTOCHROME_P450"/>
    <property type="match status" value="1"/>
</dbReference>
<feature type="region of interest" description="Disordered" evidence="8">
    <location>
        <begin position="71"/>
        <end position="98"/>
    </location>
</feature>
<accession>A0A4R4X3B3</accession>
<evidence type="ECO:0000256" key="6">
    <source>
        <dbReference type="ARBA" id="ARBA00023033"/>
    </source>
</evidence>
<dbReference type="RefSeq" id="WP_132504835.1">
    <property type="nucleotide sequence ID" value="NZ_SMKP01000009.1"/>
</dbReference>
<comment type="caution">
    <text evidence="9">The sequence shown here is derived from an EMBL/GenBank/DDBJ whole genome shotgun (WGS) entry which is preliminary data.</text>
</comment>
<name>A0A4R4X3B3_9ACTN</name>
<dbReference type="FunFam" id="1.10.630.10:FF:000018">
    <property type="entry name" value="Cytochrome P450 monooxygenase"/>
    <property type="match status" value="1"/>
</dbReference>
<dbReference type="InterPro" id="IPR017972">
    <property type="entry name" value="Cyt_P450_CS"/>
</dbReference>
<keyword evidence="4 7" id="KW-0560">Oxidoreductase</keyword>
<organism evidence="9 10">
    <name type="scientific">Nonomuraea diastatica</name>
    <dbReference type="NCBI Taxonomy" id="1848329"/>
    <lineage>
        <taxon>Bacteria</taxon>
        <taxon>Bacillati</taxon>
        <taxon>Actinomycetota</taxon>
        <taxon>Actinomycetes</taxon>
        <taxon>Streptosporangiales</taxon>
        <taxon>Streptosporangiaceae</taxon>
        <taxon>Nonomuraea</taxon>
    </lineage>
</organism>
<dbReference type="PANTHER" id="PTHR46696">
    <property type="entry name" value="P450, PUTATIVE (EUROFUNG)-RELATED"/>
    <property type="match status" value="1"/>
</dbReference>
<feature type="region of interest" description="Disordered" evidence="8">
    <location>
        <begin position="1"/>
        <end position="22"/>
    </location>
</feature>
<keyword evidence="5 7" id="KW-0408">Iron</keyword>
<dbReference type="GO" id="GO:0004497">
    <property type="term" value="F:monooxygenase activity"/>
    <property type="evidence" value="ECO:0007669"/>
    <property type="project" value="UniProtKB-KW"/>
</dbReference>
<reference evidence="9 10" key="1">
    <citation type="submission" date="2019-03" db="EMBL/GenBank/DDBJ databases">
        <title>Draft genome sequences of novel Actinobacteria.</title>
        <authorList>
            <person name="Sahin N."/>
            <person name="Ay H."/>
            <person name="Saygin H."/>
        </authorList>
    </citation>
    <scope>NUCLEOTIDE SEQUENCE [LARGE SCALE GENOMIC DNA]</scope>
    <source>
        <strain evidence="9 10">KC712</strain>
    </source>
</reference>
<evidence type="ECO:0000256" key="7">
    <source>
        <dbReference type="RuleBase" id="RU000461"/>
    </source>
</evidence>
<dbReference type="PRINTS" id="PR00359">
    <property type="entry name" value="BP450"/>
</dbReference>
<dbReference type="GO" id="GO:0020037">
    <property type="term" value="F:heme binding"/>
    <property type="evidence" value="ECO:0007669"/>
    <property type="project" value="InterPro"/>
</dbReference>
<gene>
    <name evidence="9" type="ORF">E1294_04715</name>
</gene>
<dbReference type="Pfam" id="PF00067">
    <property type="entry name" value="p450"/>
    <property type="match status" value="1"/>
</dbReference>
<dbReference type="CDD" id="cd11030">
    <property type="entry name" value="CYP105-like"/>
    <property type="match status" value="1"/>
</dbReference>
<dbReference type="InterPro" id="IPR001128">
    <property type="entry name" value="Cyt_P450"/>
</dbReference>
<evidence type="ECO:0000313" key="9">
    <source>
        <dbReference type="EMBL" id="TDD24748.1"/>
    </source>
</evidence>
<proteinExistence type="inferred from homology"/>
<dbReference type="InterPro" id="IPR036396">
    <property type="entry name" value="Cyt_P450_sf"/>
</dbReference>
<evidence type="ECO:0000256" key="4">
    <source>
        <dbReference type="ARBA" id="ARBA00023002"/>
    </source>
</evidence>
<comment type="similarity">
    <text evidence="1 7">Belongs to the cytochrome P450 family.</text>
</comment>
<dbReference type="Proteomes" id="UP000294543">
    <property type="component" value="Unassembled WGS sequence"/>
</dbReference>
<evidence type="ECO:0000256" key="2">
    <source>
        <dbReference type="ARBA" id="ARBA00022617"/>
    </source>
</evidence>
<keyword evidence="2 7" id="KW-0349">Heme</keyword>
<evidence type="ECO:0000256" key="5">
    <source>
        <dbReference type="ARBA" id="ARBA00023004"/>
    </source>
</evidence>
<dbReference type="PRINTS" id="PR00385">
    <property type="entry name" value="P450"/>
</dbReference>
<keyword evidence="3 7" id="KW-0479">Metal-binding</keyword>
<dbReference type="SUPFAM" id="SSF48264">
    <property type="entry name" value="Cytochrome P450"/>
    <property type="match status" value="1"/>
</dbReference>
<dbReference type="GO" id="GO:0005506">
    <property type="term" value="F:iron ion binding"/>
    <property type="evidence" value="ECO:0007669"/>
    <property type="project" value="InterPro"/>
</dbReference>
<dbReference type="PANTHER" id="PTHR46696:SF1">
    <property type="entry name" value="CYTOCHROME P450 YJIB-RELATED"/>
    <property type="match status" value="1"/>
</dbReference>
<protein>
    <submittedName>
        <fullName evidence="9">Cytochrome P450</fullName>
    </submittedName>
</protein>
<sequence>MNDTPKIPHGLPTDRGECPFDPPAELTRLRKERPISRMVYPDGHEGWLVTSYAAARAILADPRFSSRAELRRFPVPTPYPQDEPKPAAPGTISRLDPPEHTHYRRMLTGKFTVRRLKQLESGIRTITEDHIEAMRRHGPPVDLVQVFALPIPSLVICDLLGVPYADRDRFQRDTKVMFTLDAPRQEVNAAIVSLAGYIGELIRRKRSEPGDDLLSDLIDGGELDDQELTAIGMTLLIAGHETTANMLALGTFALLENPDQVTALRESPALVDQAVEELLRYLSVAHIGPGRAALEDVEIDGHLIRKGEVVTISLPAANRDPRRFDDPDRLDVTRSTGGHLAFSHGIHQCLGQQLSRIELRIALAALLDSFPTLHLGVPAHEIPLRETSLVYGVDRLPVAW</sequence>
<dbReference type="AlphaFoldDB" id="A0A4R4X3B3"/>
<keyword evidence="6 7" id="KW-0503">Monooxygenase</keyword>
<evidence type="ECO:0000313" key="10">
    <source>
        <dbReference type="Proteomes" id="UP000294543"/>
    </source>
</evidence>
<evidence type="ECO:0000256" key="1">
    <source>
        <dbReference type="ARBA" id="ARBA00010617"/>
    </source>
</evidence>
<evidence type="ECO:0000256" key="8">
    <source>
        <dbReference type="SAM" id="MobiDB-lite"/>
    </source>
</evidence>